<evidence type="ECO:0000256" key="4">
    <source>
        <dbReference type="SAM" id="MobiDB-lite"/>
    </source>
</evidence>
<dbReference type="PANTHER" id="PTHR43023:SF6">
    <property type="entry name" value="INTERMEMBRANE PHOSPHOLIPID TRANSPORT SYSTEM ATP-BINDING PROTEIN MLAF"/>
    <property type="match status" value="1"/>
</dbReference>
<keyword evidence="7" id="KW-1185">Reference proteome</keyword>
<proteinExistence type="predicted"/>
<dbReference type="SMART" id="SM00382">
    <property type="entry name" value="AAA"/>
    <property type="match status" value="1"/>
</dbReference>
<dbReference type="Gene3D" id="3.40.50.300">
    <property type="entry name" value="P-loop containing nucleotide triphosphate hydrolases"/>
    <property type="match status" value="1"/>
</dbReference>
<dbReference type="PATRIC" id="fig|869212.3.peg.3641"/>
<dbReference type="PANTHER" id="PTHR43023">
    <property type="entry name" value="PROTEIN TRIGALACTOSYLDIACYLGLYCEROL 3, CHLOROPLASTIC"/>
    <property type="match status" value="1"/>
</dbReference>
<dbReference type="HOGENOM" id="CLU_000604_1_22_12"/>
<dbReference type="InterPro" id="IPR003593">
    <property type="entry name" value="AAA+_ATPase"/>
</dbReference>
<dbReference type="PROSITE" id="PS00211">
    <property type="entry name" value="ABC_TRANSPORTER_1"/>
    <property type="match status" value="1"/>
</dbReference>
<gene>
    <name evidence="6" type="ordered locus">Turpa_3621</name>
</gene>
<dbReference type="InterPro" id="IPR027417">
    <property type="entry name" value="P-loop_NTPase"/>
</dbReference>
<accession>I4BAE8</accession>
<evidence type="ECO:0000256" key="2">
    <source>
        <dbReference type="ARBA" id="ARBA00022741"/>
    </source>
</evidence>
<dbReference type="STRING" id="869212.Turpa_3621"/>
<evidence type="ECO:0000313" key="6">
    <source>
        <dbReference type="EMBL" id="AFM14255.1"/>
    </source>
</evidence>
<reference evidence="6 7" key="1">
    <citation type="submission" date="2012-06" db="EMBL/GenBank/DDBJ databases">
        <title>The complete chromosome of genome of Turneriella parva DSM 21527.</title>
        <authorList>
            <consortium name="US DOE Joint Genome Institute (JGI-PGF)"/>
            <person name="Lucas S."/>
            <person name="Han J."/>
            <person name="Lapidus A."/>
            <person name="Bruce D."/>
            <person name="Goodwin L."/>
            <person name="Pitluck S."/>
            <person name="Peters L."/>
            <person name="Kyrpides N."/>
            <person name="Mavromatis K."/>
            <person name="Ivanova N."/>
            <person name="Mikhailova N."/>
            <person name="Chertkov O."/>
            <person name="Detter J.C."/>
            <person name="Tapia R."/>
            <person name="Han C."/>
            <person name="Land M."/>
            <person name="Hauser L."/>
            <person name="Markowitz V."/>
            <person name="Cheng J.-F."/>
            <person name="Hugenholtz P."/>
            <person name="Woyke T."/>
            <person name="Wu D."/>
            <person name="Gronow S."/>
            <person name="Wellnitz S."/>
            <person name="Brambilla E."/>
            <person name="Klenk H.-P."/>
            <person name="Eisen J.A."/>
        </authorList>
    </citation>
    <scope>NUCLEOTIDE SEQUENCE [LARGE SCALE GENOMIC DNA]</scope>
    <source>
        <strain evidence="7">ATCC BAA-1111 / DSM 21527 / NCTC 11395 / H</strain>
    </source>
</reference>
<feature type="region of interest" description="Disordered" evidence="4">
    <location>
        <begin position="1"/>
        <end position="27"/>
    </location>
</feature>
<dbReference type="Pfam" id="PF00005">
    <property type="entry name" value="ABC_tran"/>
    <property type="match status" value="1"/>
</dbReference>
<evidence type="ECO:0000259" key="5">
    <source>
        <dbReference type="PROSITE" id="PS50893"/>
    </source>
</evidence>
<sequence length="280" mass="30041">MSPPPPTAPPPHMWGGGRGVGRVTSPAPTRETHVQLAGIYKSFGSKHVLRGVDLDIYRGEIIYIIGKSGSGKSVTLKNITGLLKPDAGTVYIDGIDVHAADDAELNNLRRKMGVLFQMAALFDSMSVFENVAFGPRRFSRLPEKEIAELVTEKLAMVGLKGVENLNPSALSGGMQKRVGLARAIALNPEIVLYDEPTTGVDPILGAAVDDLIKTLNAKTGVTSIVISHDMASVFRTAHRVAMLYDGVFRLIGTPDDFKKSDDPVIRQFVEGSADGPIPIL</sequence>
<dbReference type="GO" id="GO:0016887">
    <property type="term" value="F:ATP hydrolysis activity"/>
    <property type="evidence" value="ECO:0007669"/>
    <property type="project" value="InterPro"/>
</dbReference>
<evidence type="ECO:0000256" key="3">
    <source>
        <dbReference type="ARBA" id="ARBA00022840"/>
    </source>
</evidence>
<feature type="compositionally biased region" description="Pro residues" evidence="4">
    <location>
        <begin position="1"/>
        <end position="12"/>
    </location>
</feature>
<dbReference type="InterPro" id="IPR003439">
    <property type="entry name" value="ABC_transporter-like_ATP-bd"/>
</dbReference>
<dbReference type="EMBL" id="CP002959">
    <property type="protein sequence ID" value="AFM14255.1"/>
    <property type="molecule type" value="Genomic_DNA"/>
</dbReference>
<dbReference type="KEGG" id="tpx:Turpa_3621"/>
<dbReference type="InterPro" id="IPR017871">
    <property type="entry name" value="ABC_transporter-like_CS"/>
</dbReference>
<keyword evidence="1" id="KW-0813">Transport</keyword>
<evidence type="ECO:0000256" key="1">
    <source>
        <dbReference type="ARBA" id="ARBA00022448"/>
    </source>
</evidence>
<dbReference type="Proteomes" id="UP000006048">
    <property type="component" value="Chromosome"/>
</dbReference>
<evidence type="ECO:0000313" key="7">
    <source>
        <dbReference type="Proteomes" id="UP000006048"/>
    </source>
</evidence>
<dbReference type="AlphaFoldDB" id="I4BAE8"/>
<organism evidence="6 7">
    <name type="scientific">Turneriella parva (strain ATCC BAA-1111 / DSM 21527 / NCTC 11395 / H)</name>
    <name type="common">Leptospira parva</name>
    <dbReference type="NCBI Taxonomy" id="869212"/>
    <lineage>
        <taxon>Bacteria</taxon>
        <taxon>Pseudomonadati</taxon>
        <taxon>Spirochaetota</taxon>
        <taxon>Spirochaetia</taxon>
        <taxon>Leptospirales</taxon>
        <taxon>Leptospiraceae</taxon>
        <taxon>Turneriella</taxon>
    </lineage>
</organism>
<dbReference type="GO" id="GO:0005524">
    <property type="term" value="F:ATP binding"/>
    <property type="evidence" value="ECO:0007669"/>
    <property type="project" value="UniProtKB-KW"/>
</dbReference>
<dbReference type="PROSITE" id="PS50893">
    <property type="entry name" value="ABC_TRANSPORTER_2"/>
    <property type="match status" value="1"/>
</dbReference>
<protein>
    <submittedName>
        <fullName evidence="6">ABC transporter related protein</fullName>
    </submittedName>
</protein>
<keyword evidence="2" id="KW-0547">Nucleotide-binding</keyword>
<dbReference type="SUPFAM" id="SSF52540">
    <property type="entry name" value="P-loop containing nucleoside triphosphate hydrolases"/>
    <property type="match status" value="1"/>
</dbReference>
<name>I4BAE8_TURPD</name>
<keyword evidence="3" id="KW-0067">ATP-binding</keyword>
<feature type="domain" description="ABC transporter" evidence="5">
    <location>
        <begin position="34"/>
        <end position="270"/>
    </location>
</feature>
<dbReference type="CDD" id="cd03261">
    <property type="entry name" value="ABC_Org_Solvent_Resistant"/>
    <property type="match status" value="1"/>
</dbReference>